<feature type="compositionally biased region" description="Basic and acidic residues" evidence="1">
    <location>
        <begin position="79"/>
        <end position="99"/>
    </location>
</feature>
<organism evidence="2 3">
    <name type="scientific">Ajellomyces capsulatus (strain H143)</name>
    <name type="common">Darling's disease fungus</name>
    <name type="synonym">Histoplasma capsulatum</name>
    <dbReference type="NCBI Taxonomy" id="544712"/>
    <lineage>
        <taxon>Eukaryota</taxon>
        <taxon>Fungi</taxon>
        <taxon>Dikarya</taxon>
        <taxon>Ascomycota</taxon>
        <taxon>Pezizomycotina</taxon>
        <taxon>Eurotiomycetes</taxon>
        <taxon>Eurotiomycetidae</taxon>
        <taxon>Onygenales</taxon>
        <taxon>Ajellomycetaceae</taxon>
        <taxon>Histoplasma</taxon>
    </lineage>
</organism>
<dbReference type="AlphaFoldDB" id="C6H7Z9"/>
<dbReference type="VEuPathDB" id="FungiDB:HCDG_01560"/>
<dbReference type="HOGENOM" id="CLU_2319654_0_0_1"/>
<reference evidence="3" key="1">
    <citation type="submission" date="2009-05" db="EMBL/GenBank/DDBJ databases">
        <title>The genome sequence of Ajellomyces capsulatus strain H143.</title>
        <authorList>
            <person name="Champion M."/>
            <person name="Cuomo C.A."/>
            <person name="Ma L.-J."/>
            <person name="Henn M.R."/>
            <person name="Sil A."/>
            <person name="Goldman B."/>
            <person name="Young S.K."/>
            <person name="Kodira C.D."/>
            <person name="Zeng Q."/>
            <person name="Koehrsen M."/>
            <person name="Alvarado L."/>
            <person name="Berlin A.M."/>
            <person name="Borenstein D."/>
            <person name="Chen Z."/>
            <person name="Engels R."/>
            <person name="Freedman E."/>
            <person name="Gellesch M."/>
            <person name="Goldberg J."/>
            <person name="Griggs A."/>
            <person name="Gujja S."/>
            <person name="Heiman D.I."/>
            <person name="Hepburn T.A."/>
            <person name="Howarth C."/>
            <person name="Jen D."/>
            <person name="Larson L."/>
            <person name="Lewis B."/>
            <person name="Mehta T."/>
            <person name="Park D."/>
            <person name="Pearson M."/>
            <person name="Roberts A."/>
            <person name="Saif S."/>
            <person name="Shea T.D."/>
            <person name="Shenoy N."/>
            <person name="Sisk P."/>
            <person name="Stolte C."/>
            <person name="Sykes S."/>
            <person name="Walk T."/>
            <person name="White J."/>
            <person name="Yandava C."/>
            <person name="Klein B."/>
            <person name="McEwen J.G."/>
            <person name="Puccia R."/>
            <person name="Goldman G.H."/>
            <person name="Felipe M.S."/>
            <person name="Nino-Vega G."/>
            <person name="San-Blas G."/>
            <person name="Taylor J.W."/>
            <person name="Mendoza L."/>
            <person name="Galagan J.E."/>
            <person name="Nusbaum C."/>
            <person name="Birren B.W."/>
        </authorList>
    </citation>
    <scope>NUCLEOTIDE SEQUENCE [LARGE SCALE GENOMIC DNA]</scope>
    <source>
        <strain evidence="3">H143</strain>
    </source>
</reference>
<dbReference type="Proteomes" id="UP000002624">
    <property type="component" value="Unassembled WGS sequence"/>
</dbReference>
<feature type="region of interest" description="Disordered" evidence="1">
    <location>
        <begin position="30"/>
        <end position="50"/>
    </location>
</feature>
<dbReference type="EMBL" id="GG692420">
    <property type="protein sequence ID" value="EER43530.1"/>
    <property type="molecule type" value="Genomic_DNA"/>
</dbReference>
<feature type="region of interest" description="Disordered" evidence="1">
    <location>
        <begin position="73"/>
        <end position="99"/>
    </location>
</feature>
<evidence type="ECO:0000313" key="3">
    <source>
        <dbReference type="Proteomes" id="UP000002624"/>
    </source>
</evidence>
<evidence type="ECO:0000256" key="1">
    <source>
        <dbReference type="SAM" id="MobiDB-lite"/>
    </source>
</evidence>
<accession>C6H7Z9</accession>
<protein>
    <submittedName>
        <fullName evidence="2">Uncharacterized protein</fullName>
    </submittedName>
</protein>
<evidence type="ECO:0000313" key="2">
    <source>
        <dbReference type="EMBL" id="EER43530.1"/>
    </source>
</evidence>
<proteinExistence type="predicted"/>
<feature type="compositionally biased region" description="Polar residues" evidence="1">
    <location>
        <begin position="35"/>
        <end position="50"/>
    </location>
</feature>
<name>C6H7Z9_AJECH</name>
<sequence>MESTGGCARRRCSPRTDRLGGRLSFKFAEGADGAQRTSSEARARSKNSYVRESMPKQHVLYIICISNERNRARRFRSSTADDKSRQDRDVGAARQPLKE</sequence>
<gene>
    <name evidence="2" type="ORF">HCDG_01560</name>
</gene>